<feature type="transmembrane region" description="Helical" evidence="17">
    <location>
        <begin position="131"/>
        <end position="152"/>
    </location>
</feature>
<protein>
    <recommendedName>
        <fullName evidence="5 17">NADH-ubiquinone oxidoreductase chain 4</fullName>
        <ecNumber evidence="4 17">7.1.1.2</ecNumber>
    </recommendedName>
</protein>
<dbReference type="GO" id="GO:0015990">
    <property type="term" value="P:electron transport coupled proton transport"/>
    <property type="evidence" value="ECO:0007669"/>
    <property type="project" value="TreeGrafter"/>
</dbReference>
<feature type="transmembrane region" description="Helical" evidence="17">
    <location>
        <begin position="413"/>
        <end position="434"/>
    </location>
</feature>
<keyword evidence="7 17" id="KW-0679">Respiratory chain</keyword>
<feature type="transmembrane region" description="Helical" evidence="17">
    <location>
        <begin position="100"/>
        <end position="119"/>
    </location>
</feature>
<keyword evidence="13 17" id="KW-0830">Ubiquinone</keyword>
<accession>A0A6M9ATF6</accession>
<feature type="transmembrane region" description="Helical" evidence="17">
    <location>
        <begin position="264"/>
        <end position="283"/>
    </location>
</feature>
<dbReference type="Pfam" id="PF00361">
    <property type="entry name" value="Proton_antipo_M"/>
    <property type="match status" value="1"/>
</dbReference>
<dbReference type="GO" id="GO:0031966">
    <property type="term" value="C:mitochondrial membrane"/>
    <property type="evidence" value="ECO:0007669"/>
    <property type="project" value="UniProtKB-SubCell"/>
</dbReference>
<dbReference type="GO" id="GO:0042773">
    <property type="term" value="P:ATP synthesis coupled electron transport"/>
    <property type="evidence" value="ECO:0007669"/>
    <property type="project" value="InterPro"/>
</dbReference>
<evidence type="ECO:0000259" key="18">
    <source>
        <dbReference type="Pfam" id="PF00361"/>
    </source>
</evidence>
<dbReference type="AlphaFoldDB" id="A0A6M9ATF6"/>
<dbReference type="RefSeq" id="YP_009859721.1">
    <property type="nucleotide sequence ID" value="NC_048881.1"/>
</dbReference>
<feature type="transmembrane region" description="Helical" evidence="17">
    <location>
        <begin position="55"/>
        <end position="73"/>
    </location>
</feature>
<dbReference type="PANTHER" id="PTHR43507:SF20">
    <property type="entry name" value="NADH-UBIQUINONE OXIDOREDUCTASE CHAIN 4"/>
    <property type="match status" value="1"/>
</dbReference>
<feature type="transmembrane region" description="Helical" evidence="17">
    <location>
        <begin position="21"/>
        <end position="43"/>
    </location>
</feature>
<sequence>MKFIMFILFSIGLLNYCYMNLYMCCLLIMFFMLININLIFNLFNLVNMTFSIDFYSMYLIILSIFIISLMLMISMEKISMFLVMLLLLLLVFSFSTMNFLMFYFMFEASLIPIFLLIIYNGYSFERYEAAMYMFFFTMISSLPFLMIIIYIMENFYTLMYSMLEILQIKLSNFIFLVMLMVFLVKIPMFFFHIWLPKAHVEAPVYGSMILAGVLLKLGSYGILRLAQFFPFSLIKLSSWIISVSLIGGVVMSLVCLVQVDMKMLVAYSSVVHMSMLIASLMTLSKIGFIGSYLMMIGHGLCSSGLFYIVNINYEYSGSRFLYLNKGTINLNSSLSMWWFLLCISNFSAPISLSLIGEILMLMSLVSFNYLNLFYLMMLCFFSAAYSLYLFSYTQHGQMNQLYMKFFYVNVKEYMILFLHWFYLNMMTFCLNYFMI</sequence>
<evidence type="ECO:0000256" key="5">
    <source>
        <dbReference type="ARBA" id="ARBA00021006"/>
    </source>
</evidence>
<evidence type="ECO:0000256" key="9">
    <source>
        <dbReference type="ARBA" id="ARBA00022967"/>
    </source>
</evidence>
<feature type="transmembrane region" description="Helical" evidence="17">
    <location>
        <begin position="172"/>
        <end position="195"/>
    </location>
</feature>
<evidence type="ECO:0000256" key="11">
    <source>
        <dbReference type="ARBA" id="ARBA00022989"/>
    </source>
</evidence>
<proteinExistence type="inferred from homology"/>
<name>A0A6M9ATF6_9HYME</name>
<evidence type="ECO:0000256" key="12">
    <source>
        <dbReference type="ARBA" id="ARBA00023027"/>
    </source>
</evidence>
<evidence type="ECO:0000256" key="16">
    <source>
        <dbReference type="ARBA" id="ARBA00049551"/>
    </source>
</evidence>
<reference evidence="19" key="1">
    <citation type="submission" date="2018-10" db="EMBL/GenBank/DDBJ databases">
        <title>Mitochondrial genome of four interrelated genera and Comparative analysis in the family Vespidae (Hymenoptera: Vespidae).</title>
        <authorList>
            <person name="Zhang Q.-H."/>
            <person name="Li T.-J."/>
        </authorList>
    </citation>
    <scope>NUCLEOTIDE SEQUENCE</scope>
</reference>
<dbReference type="EC" id="7.1.1.2" evidence="4 17"/>
<dbReference type="InterPro" id="IPR001750">
    <property type="entry name" value="ND/Mrp_TM"/>
</dbReference>
<evidence type="ECO:0000256" key="13">
    <source>
        <dbReference type="ARBA" id="ARBA00023075"/>
    </source>
</evidence>
<keyword evidence="14 17" id="KW-0496">Mitochondrion</keyword>
<dbReference type="InterPro" id="IPR003918">
    <property type="entry name" value="NADH_UbQ_OxRdtase"/>
</dbReference>
<feature type="transmembrane region" description="Helical" evidence="17">
    <location>
        <begin position="202"/>
        <end position="226"/>
    </location>
</feature>
<dbReference type="GO" id="GO:0048039">
    <property type="term" value="F:ubiquinone binding"/>
    <property type="evidence" value="ECO:0007669"/>
    <property type="project" value="TreeGrafter"/>
</dbReference>
<evidence type="ECO:0000256" key="15">
    <source>
        <dbReference type="ARBA" id="ARBA00023136"/>
    </source>
</evidence>
<keyword evidence="9" id="KW-1278">Translocase</keyword>
<evidence type="ECO:0000256" key="7">
    <source>
        <dbReference type="ARBA" id="ARBA00022660"/>
    </source>
</evidence>
<comment type="subcellular location">
    <subcellularLocation>
        <location evidence="2 17">Mitochondrion membrane</location>
        <topology evidence="2 17">Multi-pass membrane protein</topology>
    </subcellularLocation>
</comment>
<dbReference type="EMBL" id="MK051021">
    <property type="protein sequence ID" value="QKK69202.1"/>
    <property type="molecule type" value="Genomic_DNA"/>
</dbReference>
<evidence type="ECO:0000256" key="1">
    <source>
        <dbReference type="ARBA" id="ARBA00003257"/>
    </source>
</evidence>
<keyword evidence="8 17" id="KW-0812">Transmembrane</keyword>
<evidence type="ECO:0000256" key="4">
    <source>
        <dbReference type="ARBA" id="ARBA00012944"/>
    </source>
</evidence>
<comment type="function">
    <text evidence="1">Core subunit of the mitochondrial membrane respiratory chain NADH dehydrogenase (Complex I) that is believed to belong to the minimal assembly required for catalysis. Complex I functions in the transfer of electrons from NADH to the respiratory chain. The immediate electron acceptor for the enzyme is believed to be ubiquinone.</text>
</comment>
<feature type="transmembrane region" description="Helical" evidence="17">
    <location>
        <begin position="238"/>
        <end position="257"/>
    </location>
</feature>
<keyword evidence="10 17" id="KW-0249">Electron transport</keyword>
<comment type="catalytic activity">
    <reaction evidence="16 17">
        <text>a ubiquinone + NADH + 5 H(+)(in) = a ubiquinol + NAD(+) + 4 H(+)(out)</text>
        <dbReference type="Rhea" id="RHEA:29091"/>
        <dbReference type="Rhea" id="RHEA-COMP:9565"/>
        <dbReference type="Rhea" id="RHEA-COMP:9566"/>
        <dbReference type="ChEBI" id="CHEBI:15378"/>
        <dbReference type="ChEBI" id="CHEBI:16389"/>
        <dbReference type="ChEBI" id="CHEBI:17976"/>
        <dbReference type="ChEBI" id="CHEBI:57540"/>
        <dbReference type="ChEBI" id="CHEBI:57945"/>
        <dbReference type="EC" id="7.1.1.2"/>
    </reaction>
</comment>
<evidence type="ECO:0000256" key="3">
    <source>
        <dbReference type="ARBA" id="ARBA00009025"/>
    </source>
</evidence>
<keyword evidence="12 17" id="KW-0520">NAD</keyword>
<evidence type="ECO:0000256" key="17">
    <source>
        <dbReference type="RuleBase" id="RU003297"/>
    </source>
</evidence>
<evidence type="ECO:0000313" key="19">
    <source>
        <dbReference type="EMBL" id="QKK69202.1"/>
    </source>
</evidence>
<evidence type="ECO:0000256" key="14">
    <source>
        <dbReference type="ARBA" id="ARBA00023128"/>
    </source>
</evidence>
<dbReference type="GO" id="GO:0008137">
    <property type="term" value="F:NADH dehydrogenase (ubiquinone) activity"/>
    <property type="evidence" value="ECO:0007669"/>
    <property type="project" value="UniProtKB-UniRule"/>
</dbReference>
<keyword evidence="11 17" id="KW-1133">Transmembrane helix</keyword>
<dbReference type="PANTHER" id="PTHR43507">
    <property type="entry name" value="NADH-UBIQUINONE OXIDOREDUCTASE CHAIN 4"/>
    <property type="match status" value="1"/>
</dbReference>
<dbReference type="GeneID" id="55631270"/>
<organism evidence="19">
    <name type="scientific">Allorhynchium sp. GX</name>
    <dbReference type="NCBI Taxonomy" id="2742723"/>
    <lineage>
        <taxon>Eukaryota</taxon>
        <taxon>Metazoa</taxon>
        <taxon>Ecdysozoa</taxon>
        <taxon>Arthropoda</taxon>
        <taxon>Hexapoda</taxon>
        <taxon>Insecta</taxon>
        <taxon>Pterygota</taxon>
        <taxon>Neoptera</taxon>
        <taxon>Endopterygota</taxon>
        <taxon>Hymenoptera</taxon>
        <taxon>Apocrita</taxon>
        <taxon>Aculeata</taxon>
        <taxon>Vespoidea</taxon>
        <taxon>Vespidae</taxon>
        <taxon>Vespidae incertae sedis</taxon>
        <taxon>Allorhynchium</taxon>
    </lineage>
</organism>
<comment type="function">
    <text evidence="17">Core subunit of the mitochondrial membrane respiratory chain NADH dehydrogenase (Complex I) which catalyzes electron transfer from NADH through the respiratory chain, using ubiquinone as an electron acceptor. Essential for the catalytic activity and assembly of complex I.</text>
</comment>
<dbReference type="CTD" id="4538"/>
<geneLocation type="mitochondrion" evidence="19"/>
<feature type="transmembrane region" description="Helical" evidence="17">
    <location>
        <begin position="334"/>
        <end position="360"/>
    </location>
</feature>
<keyword evidence="15 17" id="KW-0472">Membrane</keyword>
<feature type="transmembrane region" description="Helical" evidence="17">
    <location>
        <begin position="372"/>
        <end position="392"/>
    </location>
</feature>
<keyword evidence="6 17" id="KW-0813">Transport</keyword>
<dbReference type="GO" id="GO:0003954">
    <property type="term" value="F:NADH dehydrogenase activity"/>
    <property type="evidence" value="ECO:0007669"/>
    <property type="project" value="TreeGrafter"/>
</dbReference>
<evidence type="ECO:0000256" key="10">
    <source>
        <dbReference type="ARBA" id="ARBA00022982"/>
    </source>
</evidence>
<evidence type="ECO:0000256" key="2">
    <source>
        <dbReference type="ARBA" id="ARBA00004225"/>
    </source>
</evidence>
<feature type="domain" description="NADH:quinone oxidoreductase/Mrp antiporter transmembrane" evidence="18">
    <location>
        <begin position="97"/>
        <end position="378"/>
    </location>
</feature>
<dbReference type="PRINTS" id="PR01437">
    <property type="entry name" value="NUOXDRDTASE4"/>
</dbReference>
<evidence type="ECO:0000256" key="8">
    <source>
        <dbReference type="ARBA" id="ARBA00022692"/>
    </source>
</evidence>
<feature type="transmembrane region" description="Helical" evidence="17">
    <location>
        <begin position="78"/>
        <end position="94"/>
    </location>
</feature>
<feature type="transmembrane region" description="Helical" evidence="17">
    <location>
        <begin position="289"/>
        <end position="313"/>
    </location>
</feature>
<comment type="similarity">
    <text evidence="3 17">Belongs to the complex I subunit 4 family.</text>
</comment>
<evidence type="ECO:0000256" key="6">
    <source>
        <dbReference type="ARBA" id="ARBA00022448"/>
    </source>
</evidence>
<gene>
    <name evidence="19" type="primary">ND4</name>
</gene>